<evidence type="ECO:0000256" key="1">
    <source>
        <dbReference type="SAM" id="Phobius"/>
    </source>
</evidence>
<accession>A0A5C8P5Z7</accession>
<keyword evidence="1" id="KW-0472">Membrane</keyword>
<keyword evidence="2" id="KW-0732">Signal</keyword>
<keyword evidence="1" id="KW-0812">Transmembrane</keyword>
<evidence type="ECO:0000256" key="2">
    <source>
        <dbReference type="SAM" id="SignalP"/>
    </source>
</evidence>
<dbReference type="EMBL" id="VDUY01000001">
    <property type="protein sequence ID" value="TXL68768.1"/>
    <property type="molecule type" value="Genomic_DNA"/>
</dbReference>
<feature type="transmembrane region" description="Helical" evidence="1">
    <location>
        <begin position="39"/>
        <end position="58"/>
    </location>
</feature>
<reference evidence="3 4" key="1">
    <citation type="submission" date="2019-06" db="EMBL/GenBank/DDBJ databases">
        <title>Quisquiliibacterium sp. nov., isolated from a maize field.</title>
        <authorList>
            <person name="Lin S.-Y."/>
            <person name="Tsai C.-F."/>
            <person name="Young C.-C."/>
        </authorList>
    </citation>
    <scope>NUCLEOTIDE SEQUENCE [LARGE SCALE GENOMIC DNA]</scope>
    <source>
        <strain evidence="3 4">CC-CFT501</strain>
    </source>
</reference>
<dbReference type="Proteomes" id="UP000321548">
    <property type="component" value="Unassembled WGS sequence"/>
</dbReference>
<comment type="caution">
    <text evidence="3">The sequence shown here is derived from an EMBL/GenBank/DDBJ whole genome shotgun (WGS) entry which is preliminary data.</text>
</comment>
<keyword evidence="4" id="KW-1185">Reference proteome</keyword>
<proteinExistence type="predicted"/>
<feature type="signal peptide" evidence="2">
    <location>
        <begin position="1"/>
        <end position="29"/>
    </location>
</feature>
<feature type="chain" id="PRO_5022903254" evidence="2">
    <location>
        <begin position="30"/>
        <end position="61"/>
    </location>
</feature>
<evidence type="ECO:0000313" key="3">
    <source>
        <dbReference type="EMBL" id="TXL68768.1"/>
    </source>
</evidence>
<protein>
    <submittedName>
        <fullName evidence="3">Uncharacterized protein</fullName>
    </submittedName>
</protein>
<name>A0A5C8P5Z7_9BURK</name>
<evidence type="ECO:0000313" key="4">
    <source>
        <dbReference type="Proteomes" id="UP000321548"/>
    </source>
</evidence>
<sequence length="61" mass="5967">MRRLRAACLGCRLLALAACASGLALAVQAQPHAAHPAGAAAPGLTLALLGAIVAALAGRQR</sequence>
<keyword evidence="1" id="KW-1133">Transmembrane helix</keyword>
<dbReference type="RefSeq" id="WP_147702904.1">
    <property type="nucleotide sequence ID" value="NZ_VDUY01000001.1"/>
</dbReference>
<gene>
    <name evidence="3" type="ORF">FHP08_03565</name>
</gene>
<organism evidence="3 4">
    <name type="scientific">Zeimonas arvi</name>
    <dbReference type="NCBI Taxonomy" id="2498847"/>
    <lineage>
        <taxon>Bacteria</taxon>
        <taxon>Pseudomonadati</taxon>
        <taxon>Pseudomonadota</taxon>
        <taxon>Betaproteobacteria</taxon>
        <taxon>Burkholderiales</taxon>
        <taxon>Burkholderiaceae</taxon>
        <taxon>Zeimonas</taxon>
    </lineage>
</organism>
<dbReference type="AlphaFoldDB" id="A0A5C8P5Z7"/>